<evidence type="ECO:0000313" key="8">
    <source>
        <dbReference type="EMBL" id="ABJ81468.1"/>
    </source>
</evidence>
<dbReference type="STRING" id="234267.Acid_0458"/>
<dbReference type="GO" id="GO:0006352">
    <property type="term" value="P:DNA-templated transcription initiation"/>
    <property type="evidence" value="ECO:0007669"/>
    <property type="project" value="InterPro"/>
</dbReference>
<dbReference type="KEGG" id="sus:Acid_0458"/>
<evidence type="ECO:0000256" key="5">
    <source>
        <dbReference type="ARBA" id="ARBA00023163"/>
    </source>
</evidence>
<dbReference type="InterPro" id="IPR014284">
    <property type="entry name" value="RNA_pol_sigma-70_dom"/>
</dbReference>
<proteinExistence type="inferred from homology"/>
<evidence type="ECO:0000256" key="4">
    <source>
        <dbReference type="ARBA" id="ARBA00023125"/>
    </source>
</evidence>
<keyword evidence="2" id="KW-0805">Transcription regulation</keyword>
<dbReference type="HOGENOM" id="CLU_047691_3_0_0"/>
<dbReference type="InterPro" id="IPR013325">
    <property type="entry name" value="RNA_pol_sigma_r2"/>
</dbReference>
<dbReference type="AlphaFoldDB" id="Q02BU8"/>
<reference evidence="8" key="1">
    <citation type="submission" date="2006-10" db="EMBL/GenBank/DDBJ databases">
        <title>Complete sequence of Solibacter usitatus Ellin6076.</title>
        <authorList>
            <consortium name="US DOE Joint Genome Institute"/>
            <person name="Copeland A."/>
            <person name="Lucas S."/>
            <person name="Lapidus A."/>
            <person name="Barry K."/>
            <person name="Detter J.C."/>
            <person name="Glavina del Rio T."/>
            <person name="Hammon N."/>
            <person name="Israni S."/>
            <person name="Dalin E."/>
            <person name="Tice H."/>
            <person name="Pitluck S."/>
            <person name="Thompson L.S."/>
            <person name="Brettin T."/>
            <person name="Bruce D."/>
            <person name="Han C."/>
            <person name="Tapia R."/>
            <person name="Gilna P."/>
            <person name="Schmutz J."/>
            <person name="Larimer F."/>
            <person name="Land M."/>
            <person name="Hauser L."/>
            <person name="Kyrpides N."/>
            <person name="Mikhailova N."/>
            <person name="Janssen P.H."/>
            <person name="Kuske C.R."/>
            <person name="Richardson P."/>
        </authorList>
    </citation>
    <scope>NUCLEOTIDE SEQUENCE</scope>
    <source>
        <strain evidence="8">Ellin6076</strain>
    </source>
</reference>
<keyword evidence="3" id="KW-0731">Sigma factor</keyword>
<keyword evidence="4" id="KW-0238">DNA-binding</keyword>
<dbReference type="SUPFAM" id="SSF88946">
    <property type="entry name" value="Sigma2 domain of RNA polymerase sigma factors"/>
    <property type="match status" value="1"/>
</dbReference>
<dbReference type="InterPro" id="IPR013249">
    <property type="entry name" value="RNA_pol_sigma70_r4_t2"/>
</dbReference>
<protein>
    <submittedName>
        <fullName evidence="8">RNA polymerase, sigma-24 subunit, ECF subfamily</fullName>
    </submittedName>
</protein>
<dbReference type="Pfam" id="PF08281">
    <property type="entry name" value="Sigma70_r4_2"/>
    <property type="match status" value="1"/>
</dbReference>
<dbReference type="GO" id="GO:0003677">
    <property type="term" value="F:DNA binding"/>
    <property type="evidence" value="ECO:0007669"/>
    <property type="project" value="UniProtKB-KW"/>
</dbReference>
<dbReference type="EMBL" id="CP000473">
    <property type="protein sequence ID" value="ABJ81468.1"/>
    <property type="molecule type" value="Genomic_DNA"/>
</dbReference>
<dbReference type="GO" id="GO:0016987">
    <property type="term" value="F:sigma factor activity"/>
    <property type="evidence" value="ECO:0007669"/>
    <property type="project" value="UniProtKB-KW"/>
</dbReference>
<dbReference type="Gene3D" id="1.10.10.10">
    <property type="entry name" value="Winged helix-like DNA-binding domain superfamily/Winged helix DNA-binding domain"/>
    <property type="match status" value="1"/>
</dbReference>
<accession>Q02BU8</accession>
<feature type="domain" description="RNA polymerase sigma factor 70 region 4 type 2" evidence="7">
    <location>
        <begin position="127"/>
        <end position="178"/>
    </location>
</feature>
<dbReference type="PANTHER" id="PTHR43133">
    <property type="entry name" value="RNA POLYMERASE ECF-TYPE SIGMA FACTO"/>
    <property type="match status" value="1"/>
</dbReference>
<comment type="similarity">
    <text evidence="1">Belongs to the sigma-70 factor family. ECF subfamily.</text>
</comment>
<keyword evidence="5" id="KW-0804">Transcription</keyword>
<feature type="domain" description="RNA polymerase sigma-70 region 2" evidence="6">
    <location>
        <begin position="24"/>
        <end position="88"/>
    </location>
</feature>
<dbReference type="SUPFAM" id="SSF88659">
    <property type="entry name" value="Sigma3 and sigma4 domains of RNA polymerase sigma factors"/>
    <property type="match status" value="1"/>
</dbReference>
<evidence type="ECO:0000259" key="6">
    <source>
        <dbReference type="Pfam" id="PF04542"/>
    </source>
</evidence>
<dbReference type="PANTHER" id="PTHR43133:SF8">
    <property type="entry name" value="RNA POLYMERASE SIGMA FACTOR HI_1459-RELATED"/>
    <property type="match status" value="1"/>
</dbReference>
<organism evidence="8">
    <name type="scientific">Solibacter usitatus (strain Ellin6076)</name>
    <dbReference type="NCBI Taxonomy" id="234267"/>
    <lineage>
        <taxon>Bacteria</taxon>
        <taxon>Pseudomonadati</taxon>
        <taxon>Acidobacteriota</taxon>
        <taxon>Terriglobia</taxon>
        <taxon>Bryobacterales</taxon>
        <taxon>Solibacteraceae</taxon>
        <taxon>Candidatus Solibacter</taxon>
    </lineage>
</organism>
<dbReference type="InterPro" id="IPR036388">
    <property type="entry name" value="WH-like_DNA-bd_sf"/>
</dbReference>
<gene>
    <name evidence="8" type="ordered locus">Acid_0458</name>
</gene>
<name>Q02BU8_SOLUE</name>
<dbReference type="InterPro" id="IPR007627">
    <property type="entry name" value="RNA_pol_sigma70_r2"/>
</dbReference>
<dbReference type="OrthoDB" id="9784984at2"/>
<dbReference type="NCBIfam" id="TIGR02937">
    <property type="entry name" value="sigma70-ECF"/>
    <property type="match status" value="1"/>
</dbReference>
<evidence type="ECO:0000259" key="7">
    <source>
        <dbReference type="Pfam" id="PF08281"/>
    </source>
</evidence>
<sequence length="219" mass="25058">MDQQGETELARALLAGKADAFERFVEHFRSKVFHYSWVMCGSPQDAEEVAQETLLKVFDNFDQLREPERVRAWVFRIAKNVCLMHRRRSVFAPAHELSLEELPAGSDIAESIDPPEGDLLRSELRAVIDRVIAELPPTYRAVVLLRDMEELSTEETAQVLDLSIDVVKTRLHRGRAAMRQKLDCYVNNHCLEDQPSPNPAPLSAEERAALYSSWRMRVV</sequence>
<evidence type="ECO:0000256" key="1">
    <source>
        <dbReference type="ARBA" id="ARBA00010641"/>
    </source>
</evidence>
<dbReference type="InterPro" id="IPR013324">
    <property type="entry name" value="RNA_pol_sigma_r3/r4-like"/>
</dbReference>
<evidence type="ECO:0000256" key="2">
    <source>
        <dbReference type="ARBA" id="ARBA00023015"/>
    </source>
</evidence>
<dbReference type="eggNOG" id="COG1595">
    <property type="taxonomic scope" value="Bacteria"/>
</dbReference>
<dbReference type="CDD" id="cd06171">
    <property type="entry name" value="Sigma70_r4"/>
    <property type="match status" value="1"/>
</dbReference>
<evidence type="ECO:0000256" key="3">
    <source>
        <dbReference type="ARBA" id="ARBA00023082"/>
    </source>
</evidence>
<dbReference type="Gene3D" id="1.10.1740.10">
    <property type="match status" value="1"/>
</dbReference>
<dbReference type="Pfam" id="PF04542">
    <property type="entry name" value="Sigma70_r2"/>
    <property type="match status" value="1"/>
</dbReference>
<dbReference type="InterPro" id="IPR039425">
    <property type="entry name" value="RNA_pol_sigma-70-like"/>
</dbReference>
<dbReference type="InParanoid" id="Q02BU8"/>